<dbReference type="EMBL" id="HBJA01147371">
    <property type="protein sequence ID" value="CAE0839253.1"/>
    <property type="molecule type" value="Transcribed_RNA"/>
</dbReference>
<reference evidence="2" key="1">
    <citation type="submission" date="2021-01" db="EMBL/GenBank/DDBJ databases">
        <authorList>
            <person name="Corre E."/>
            <person name="Pelletier E."/>
            <person name="Niang G."/>
            <person name="Scheremetjew M."/>
            <person name="Finn R."/>
            <person name="Kale V."/>
            <person name="Holt S."/>
            <person name="Cochrane G."/>
            <person name="Meng A."/>
            <person name="Brown T."/>
            <person name="Cohen L."/>
        </authorList>
    </citation>
    <scope>NUCLEOTIDE SEQUENCE</scope>
    <source>
        <strain evidence="2">CCMP1594</strain>
    </source>
</reference>
<proteinExistence type="predicted"/>
<keyword evidence="1" id="KW-1133">Transmembrane helix</keyword>
<feature type="transmembrane region" description="Helical" evidence="1">
    <location>
        <begin position="6"/>
        <end position="28"/>
    </location>
</feature>
<protein>
    <submittedName>
        <fullName evidence="2">Uncharacterized protein</fullName>
    </submittedName>
</protein>
<organism evidence="2">
    <name type="scientific">Eutreptiella gymnastica</name>
    <dbReference type="NCBI Taxonomy" id="73025"/>
    <lineage>
        <taxon>Eukaryota</taxon>
        <taxon>Discoba</taxon>
        <taxon>Euglenozoa</taxon>
        <taxon>Euglenida</taxon>
        <taxon>Spirocuta</taxon>
        <taxon>Euglenophyceae</taxon>
        <taxon>Eutreptiales</taxon>
        <taxon>Eutreptiaceae</taxon>
        <taxon>Eutreptiella</taxon>
    </lineage>
</organism>
<evidence type="ECO:0000256" key="1">
    <source>
        <dbReference type="SAM" id="Phobius"/>
    </source>
</evidence>
<gene>
    <name evidence="2" type="ORF">EGYM00163_LOCUS50625</name>
</gene>
<evidence type="ECO:0000313" key="2">
    <source>
        <dbReference type="EMBL" id="CAE0839253.1"/>
    </source>
</evidence>
<sequence length="193" mass="21100">MSNFLLSFVGIMPSACLGTYALLLVVFGHHCQVLQSFFGLLVWERLFAISCLSLCSFGGGRVPCLSFSFCSTSSWTVAREFKGWRQRQTVLVAILCLMCSGPSDHCVALVNVGWNASVLCARSVTGPAPGYNQIFLGVPKCCARVHPLRIQDAQAGLGDWVWRPSSSCSEVWTEVDVIFSGLSLFLLLCCLKF</sequence>
<keyword evidence="1" id="KW-0472">Membrane</keyword>
<name>A0A7S4GJY9_9EUGL</name>
<dbReference type="AlphaFoldDB" id="A0A7S4GJY9"/>
<keyword evidence="1" id="KW-0812">Transmembrane</keyword>
<accession>A0A7S4GJY9</accession>